<dbReference type="Proteomes" id="UP000184275">
    <property type="component" value="Unassembled WGS sequence"/>
</dbReference>
<proteinExistence type="predicted"/>
<dbReference type="RefSeq" id="WP_073302046.1">
    <property type="nucleotide sequence ID" value="NZ_FRAW01000002.1"/>
</dbReference>
<dbReference type="SUPFAM" id="SSF50969">
    <property type="entry name" value="YVTN repeat-like/Quinoprotein amine dehydrogenase"/>
    <property type="match status" value="1"/>
</dbReference>
<dbReference type="InterPro" id="IPR007788">
    <property type="entry name" value="QCT"/>
</dbReference>
<accession>A0A1M6QEE7</accession>
<dbReference type="PANTHER" id="PTHR31270:SF1">
    <property type="entry name" value="GLUTAMINYL-PEPTIDE CYCLOTRANSFERASE"/>
    <property type="match status" value="1"/>
</dbReference>
<reference evidence="2" key="1">
    <citation type="submission" date="2016-11" db="EMBL/GenBank/DDBJ databases">
        <authorList>
            <person name="Varghese N."/>
            <person name="Submissions S."/>
        </authorList>
    </citation>
    <scope>NUCLEOTIDE SEQUENCE [LARGE SCALE GENOMIC DNA]</scope>
    <source>
        <strain evidence="2">UWOS</strain>
    </source>
</reference>
<dbReference type="PANTHER" id="PTHR31270">
    <property type="entry name" value="GLUTAMINYL-PEPTIDE CYCLOTRANSFERASE"/>
    <property type="match status" value="1"/>
</dbReference>
<evidence type="ECO:0000313" key="1">
    <source>
        <dbReference type="EMBL" id="SHK18433.1"/>
    </source>
</evidence>
<name>A0A1M6QEE7_9BACT</name>
<protein>
    <submittedName>
        <fullName evidence="1">Glutamine cyclotransferase</fullName>
    </submittedName>
</protein>
<dbReference type="InterPro" id="IPR011044">
    <property type="entry name" value="Quino_amine_DH_bsu"/>
</dbReference>
<dbReference type="GO" id="GO:0016603">
    <property type="term" value="F:glutaminyl-peptide cyclotransferase activity"/>
    <property type="evidence" value="ECO:0007669"/>
    <property type="project" value="InterPro"/>
</dbReference>
<keyword evidence="1" id="KW-0808">Transferase</keyword>
<gene>
    <name evidence="1" type="ORF">SAMN05720469_10261</name>
</gene>
<sequence>MIAEILFAAALGQFSVVDSVEHDSRNYTQGLFFDSGVLYESTGQYGDSRLLRYRSVGGAVSDSVKIGRGFFGEGSVRFGNDIFWLTWREGVAFVLDAKTLEQKSNFPIPGEGWGLTVFQNALVLSDGSATLFFLSPGDKRIFKTLEVKDGERSVSRLNELEMVGNFLYANVWQSDSVAVIDMSSGSVLEWLDFSEISRKLRKRFLRAEVLNGIAYDGKFLWITGKYWPVMYKVQFSPPMKKSR</sequence>
<dbReference type="AlphaFoldDB" id="A0A1M6QEE7"/>
<dbReference type="Pfam" id="PF05096">
    <property type="entry name" value="Glu_cyclase_2"/>
    <property type="match status" value="1"/>
</dbReference>
<evidence type="ECO:0000313" key="2">
    <source>
        <dbReference type="Proteomes" id="UP000184275"/>
    </source>
</evidence>
<keyword evidence="2" id="KW-1185">Reference proteome</keyword>
<dbReference type="EMBL" id="FRAW01000002">
    <property type="protein sequence ID" value="SHK18433.1"/>
    <property type="molecule type" value="Genomic_DNA"/>
</dbReference>
<organism evidence="1 2">
    <name type="scientific">Fibrobacter intestinalis</name>
    <dbReference type="NCBI Taxonomy" id="28122"/>
    <lineage>
        <taxon>Bacteria</taxon>
        <taxon>Pseudomonadati</taxon>
        <taxon>Fibrobacterota</taxon>
        <taxon>Fibrobacteria</taxon>
        <taxon>Fibrobacterales</taxon>
        <taxon>Fibrobacteraceae</taxon>
        <taxon>Fibrobacter</taxon>
    </lineage>
</organism>